<dbReference type="OrthoDB" id="271604at2759"/>
<evidence type="ECO:0000313" key="14">
    <source>
        <dbReference type="Proteomes" id="UP000290288"/>
    </source>
</evidence>
<dbReference type="GO" id="GO:0004222">
    <property type="term" value="F:metalloendopeptidase activity"/>
    <property type="evidence" value="ECO:0007669"/>
    <property type="project" value="InterPro"/>
</dbReference>
<keyword evidence="7 11" id="KW-1133">Transmembrane helix</keyword>
<dbReference type="AlphaFoldDB" id="A0A4Q2CZV5"/>
<feature type="transmembrane region" description="Helical" evidence="11">
    <location>
        <begin position="153"/>
        <end position="173"/>
    </location>
</feature>
<dbReference type="InterPro" id="IPR003675">
    <property type="entry name" value="Rce1/LyrA-like_dom"/>
</dbReference>
<evidence type="ECO:0000256" key="8">
    <source>
        <dbReference type="ARBA" id="ARBA00023136"/>
    </source>
</evidence>
<comment type="catalytic activity">
    <reaction evidence="9">
        <text>Hydrolyzes the peptide bond -P2-(S-farnesyl or geranylgeranyl)C-P1'-P2'-P3'-COOH where P1' and P2' are amino acids with aliphatic sidechains and P3' is any C-terminal residue.</text>
        <dbReference type="EC" id="3.4.26.1"/>
    </reaction>
</comment>
<evidence type="ECO:0000256" key="6">
    <source>
        <dbReference type="ARBA" id="ARBA00022824"/>
    </source>
</evidence>
<evidence type="ECO:0000259" key="12">
    <source>
        <dbReference type="Pfam" id="PF02517"/>
    </source>
</evidence>
<gene>
    <name evidence="13" type="ORF">EST38_g13805</name>
</gene>
<evidence type="ECO:0000256" key="1">
    <source>
        <dbReference type="ARBA" id="ARBA00004477"/>
    </source>
</evidence>
<feature type="transmembrane region" description="Helical" evidence="11">
    <location>
        <begin position="93"/>
        <end position="115"/>
    </location>
</feature>
<keyword evidence="8 11" id="KW-0472">Membrane</keyword>
<keyword evidence="6" id="KW-0256">Endoplasmic reticulum</keyword>
<dbReference type="EMBL" id="SDEE01001443">
    <property type="protein sequence ID" value="RXW12049.1"/>
    <property type="molecule type" value="Genomic_DNA"/>
</dbReference>
<keyword evidence="3" id="KW-0645">Protease</keyword>
<evidence type="ECO:0000256" key="7">
    <source>
        <dbReference type="ARBA" id="ARBA00022989"/>
    </source>
</evidence>
<proteinExistence type="inferred from homology"/>
<protein>
    <recommendedName>
        <fullName evidence="10">intramembrane prenyl-peptidase Rce1</fullName>
        <ecNumber evidence="10">3.4.26.1</ecNumber>
    </recommendedName>
</protein>
<evidence type="ECO:0000256" key="4">
    <source>
        <dbReference type="ARBA" id="ARBA00022692"/>
    </source>
</evidence>
<organism evidence="13 14">
    <name type="scientific">Candolleomyces aberdarensis</name>
    <dbReference type="NCBI Taxonomy" id="2316362"/>
    <lineage>
        <taxon>Eukaryota</taxon>
        <taxon>Fungi</taxon>
        <taxon>Dikarya</taxon>
        <taxon>Basidiomycota</taxon>
        <taxon>Agaricomycotina</taxon>
        <taxon>Agaricomycetes</taxon>
        <taxon>Agaricomycetidae</taxon>
        <taxon>Agaricales</taxon>
        <taxon>Agaricineae</taxon>
        <taxon>Psathyrellaceae</taxon>
        <taxon>Candolleomyces</taxon>
    </lineage>
</organism>
<evidence type="ECO:0000256" key="10">
    <source>
        <dbReference type="ARBA" id="ARBA00049729"/>
    </source>
</evidence>
<keyword evidence="4 11" id="KW-0812">Transmembrane</keyword>
<accession>A0A4Q2CZV5</accession>
<evidence type="ECO:0000256" key="3">
    <source>
        <dbReference type="ARBA" id="ARBA00022670"/>
    </source>
</evidence>
<reference evidence="13 14" key="1">
    <citation type="submission" date="2019-01" db="EMBL/GenBank/DDBJ databases">
        <title>Draft genome sequence of Psathyrella aberdarensis IHI B618.</title>
        <authorList>
            <person name="Buettner E."/>
            <person name="Kellner H."/>
        </authorList>
    </citation>
    <scope>NUCLEOTIDE SEQUENCE [LARGE SCALE GENOMIC DNA]</scope>
    <source>
        <strain evidence="13 14">IHI B618</strain>
    </source>
</reference>
<dbReference type="GO" id="GO:0071586">
    <property type="term" value="P:CAAX-box protein processing"/>
    <property type="evidence" value="ECO:0007669"/>
    <property type="project" value="InterPro"/>
</dbReference>
<dbReference type="PANTHER" id="PTHR13046">
    <property type="entry name" value="PROTEASE U48 CAAX PRENYL PROTEASE RCE1"/>
    <property type="match status" value="1"/>
</dbReference>
<evidence type="ECO:0000313" key="13">
    <source>
        <dbReference type="EMBL" id="RXW12049.1"/>
    </source>
</evidence>
<evidence type="ECO:0000256" key="9">
    <source>
        <dbReference type="ARBA" id="ARBA00047280"/>
    </source>
</evidence>
<dbReference type="PANTHER" id="PTHR13046:SF0">
    <property type="entry name" value="CAAX PRENYL PROTEASE 2"/>
    <property type="match status" value="1"/>
</dbReference>
<evidence type="ECO:0000256" key="11">
    <source>
        <dbReference type="SAM" id="Phobius"/>
    </source>
</evidence>
<comment type="caution">
    <text evidence="13">The sequence shown here is derived from an EMBL/GenBank/DDBJ whole genome shotgun (WGS) entry which is preliminary data.</text>
</comment>
<evidence type="ECO:0000256" key="2">
    <source>
        <dbReference type="ARBA" id="ARBA00006897"/>
    </source>
</evidence>
<keyword evidence="5" id="KW-0378">Hydrolase</keyword>
<keyword evidence="14" id="KW-1185">Reference proteome</keyword>
<dbReference type="InterPro" id="IPR039731">
    <property type="entry name" value="Rce1"/>
</dbReference>
<comment type="subcellular location">
    <subcellularLocation>
        <location evidence="1">Endoplasmic reticulum membrane</location>
        <topology evidence="1">Multi-pass membrane protein</topology>
    </subcellularLocation>
</comment>
<dbReference type="Proteomes" id="UP000290288">
    <property type="component" value="Unassembled WGS sequence"/>
</dbReference>
<dbReference type="Pfam" id="PF02517">
    <property type="entry name" value="Rce1-like"/>
    <property type="match status" value="1"/>
</dbReference>
<name>A0A4Q2CZV5_9AGAR</name>
<feature type="domain" description="CAAX prenyl protease 2/Lysostaphin resistance protein A-like" evidence="12">
    <location>
        <begin position="25"/>
        <end position="134"/>
    </location>
</feature>
<comment type="similarity">
    <text evidence="2">Belongs to the peptidase U48 family.</text>
</comment>
<dbReference type="GO" id="GO:0005789">
    <property type="term" value="C:endoplasmic reticulum membrane"/>
    <property type="evidence" value="ECO:0007669"/>
    <property type="project" value="UniProtKB-SubCell"/>
</dbReference>
<sequence>MYLGEGLPSQRFWSLEAQYAKFSSLIGLRTFVAGPFTEEIVFRACVLAVYHLSNSKVTRMIFLSPLTFGLAHIHHAWDTYNRYGRTRAALRRALITSLFQLFYTTLFGFHTAYIYLRTGSILPTLTAHVFCNIMGFPDIQWEMERFPHRRRAIILAYILGIAGFIYVLPRWTYTPDSIFWLA</sequence>
<evidence type="ECO:0000256" key="5">
    <source>
        <dbReference type="ARBA" id="ARBA00022801"/>
    </source>
</evidence>
<dbReference type="STRING" id="2316362.A0A4Q2CZV5"/>
<dbReference type="EC" id="3.4.26.1" evidence="10"/>